<proteinExistence type="predicted"/>
<dbReference type="AlphaFoldDB" id="A0A0P1B9A3"/>
<evidence type="ECO:0000256" key="1">
    <source>
        <dbReference type="SAM" id="MobiDB-lite"/>
    </source>
</evidence>
<evidence type="ECO:0000313" key="4">
    <source>
        <dbReference type="EMBL" id="CEH12405.1"/>
    </source>
</evidence>
<evidence type="ECO:0000313" key="5">
    <source>
        <dbReference type="Proteomes" id="UP000054845"/>
    </source>
</evidence>
<dbReference type="CDD" id="cd22278">
    <property type="entry name" value="DPBB_GH45_endoglucanase"/>
    <property type="match status" value="1"/>
</dbReference>
<name>A0A0P1B9A3_9BASI</name>
<dbReference type="EMBL" id="CCYA01000149">
    <property type="protein sequence ID" value="CEH12405.1"/>
    <property type="molecule type" value="Genomic_DNA"/>
</dbReference>
<accession>A0A0P1B9A3</accession>
<feature type="domain" description="Expansin-like EG45" evidence="3">
    <location>
        <begin position="56"/>
        <end position="187"/>
    </location>
</feature>
<dbReference type="Pfam" id="PF22514">
    <property type="entry name" value="EXPB1_D1"/>
    <property type="match status" value="1"/>
</dbReference>
<feature type="signal peptide" evidence="2">
    <location>
        <begin position="1"/>
        <end position="32"/>
    </location>
</feature>
<dbReference type="Gene3D" id="2.40.40.10">
    <property type="entry name" value="RlpA-like domain"/>
    <property type="match status" value="1"/>
</dbReference>
<protein>
    <submittedName>
        <fullName evidence="4">RlpA-like double-psi beta-barrel domain</fullName>
    </submittedName>
</protein>
<evidence type="ECO:0000259" key="3">
    <source>
        <dbReference type="PROSITE" id="PS50842"/>
    </source>
</evidence>
<dbReference type="InterPro" id="IPR036908">
    <property type="entry name" value="RlpA-like_sf"/>
</dbReference>
<reference evidence="4 5" key="1">
    <citation type="submission" date="2014-09" db="EMBL/GenBank/DDBJ databases">
        <authorList>
            <person name="Magalhaes I.L.F."/>
            <person name="Oliveira U."/>
            <person name="Santos F.R."/>
            <person name="Vidigal T.H.D.A."/>
            <person name="Brescovit A.D."/>
            <person name="Santos A.J."/>
        </authorList>
    </citation>
    <scope>NUCLEOTIDE SEQUENCE [LARGE SCALE GENOMIC DNA]</scope>
</reference>
<dbReference type="OrthoDB" id="5823761at2759"/>
<dbReference type="SUPFAM" id="SSF50685">
    <property type="entry name" value="Barwin-like endoglucanases"/>
    <property type="match status" value="1"/>
</dbReference>
<organism evidence="4 5">
    <name type="scientific">Ceraceosorus bombacis</name>
    <dbReference type="NCBI Taxonomy" id="401625"/>
    <lineage>
        <taxon>Eukaryota</taxon>
        <taxon>Fungi</taxon>
        <taxon>Dikarya</taxon>
        <taxon>Basidiomycota</taxon>
        <taxon>Ustilaginomycotina</taxon>
        <taxon>Exobasidiomycetes</taxon>
        <taxon>Ceraceosorales</taxon>
        <taxon>Ceraceosoraceae</taxon>
        <taxon>Ceraceosorus</taxon>
    </lineage>
</organism>
<dbReference type="Proteomes" id="UP000054845">
    <property type="component" value="Unassembled WGS sequence"/>
</dbReference>
<dbReference type="InterPro" id="IPR007112">
    <property type="entry name" value="Expansin/allergen_DPBB_dom"/>
</dbReference>
<feature type="chain" id="PRO_5006059295" evidence="2">
    <location>
        <begin position="33"/>
        <end position="432"/>
    </location>
</feature>
<evidence type="ECO:0000256" key="2">
    <source>
        <dbReference type="SAM" id="SignalP"/>
    </source>
</evidence>
<sequence length="432" mass="45480">MSPSRLDRLANTVCGALLISLPLLRLPVQVSAWQFPDDLVSGWATLTHYDLPDDYIASCGCVGRSTRHPTAAINSLVYGSNGSFGPACGLCAELRLLNTPLAPLPPEGDGVDLGSDGPSVVVKVTDKCPGTDWCGATSDKPNKLGAYVHWDLAWPSKGIAKDFFPGDHDYGVWNVSYRLVSCSRWAGSNDPAALGSDWAQESSACCPSDPDLYSLISATAPAPTSDAPTPVASPSASTSSSNSTLAQSQALLTNSSSSSPNRSSTLTRSSTSAPLSTSLQGRAQHVLAHHDHHLQLHHAHQHLCTEGADAGSEAAQQPKAALARRAADVTPEEGRRAVCPSYDSVATSGEGFGVVPNTSNPLSNRIKQWNSAAQDAPSIPWWSWSALAGAWSLWDALPPLAASAQVLPEQARYDIEPLMDEDPPLLMSTDAA</sequence>
<keyword evidence="5" id="KW-1185">Reference proteome</keyword>
<keyword evidence="2" id="KW-0732">Signal</keyword>
<feature type="region of interest" description="Disordered" evidence="1">
    <location>
        <begin position="219"/>
        <end position="281"/>
    </location>
</feature>
<dbReference type="PROSITE" id="PS50842">
    <property type="entry name" value="EXPANSIN_EG45"/>
    <property type="match status" value="1"/>
</dbReference>